<dbReference type="PROSITE" id="PS51257">
    <property type="entry name" value="PROKAR_LIPOPROTEIN"/>
    <property type="match status" value="1"/>
</dbReference>
<dbReference type="Proteomes" id="UP000297890">
    <property type="component" value="Unassembled WGS sequence"/>
</dbReference>
<keyword evidence="2" id="KW-0449">Lipoprotein</keyword>
<dbReference type="Gene3D" id="2.20.200.10">
    <property type="entry name" value="Outer membrane efflux proteins (OEP)"/>
    <property type="match status" value="1"/>
</dbReference>
<dbReference type="EMBL" id="SRIO01000001">
    <property type="protein sequence ID" value="TFZ84227.1"/>
    <property type="molecule type" value="Genomic_DNA"/>
</dbReference>
<protein>
    <submittedName>
        <fullName evidence="3">Efflux transporter outer membrane subunit</fullName>
    </submittedName>
</protein>
<dbReference type="SUPFAM" id="SSF56954">
    <property type="entry name" value="Outer membrane efflux proteins (OEP)"/>
    <property type="match status" value="1"/>
</dbReference>
<dbReference type="GO" id="GO:0009279">
    <property type="term" value="C:cell outer membrane"/>
    <property type="evidence" value="ECO:0007669"/>
    <property type="project" value="UniProtKB-SubCell"/>
</dbReference>
<proteinExistence type="inferred from homology"/>
<dbReference type="Pfam" id="PF02321">
    <property type="entry name" value="OEP"/>
    <property type="match status" value="2"/>
</dbReference>
<feature type="chain" id="PRO_5021512989" evidence="2">
    <location>
        <begin position="22"/>
        <end position="456"/>
    </location>
</feature>
<evidence type="ECO:0000313" key="4">
    <source>
        <dbReference type="Proteomes" id="UP000297890"/>
    </source>
</evidence>
<evidence type="ECO:0000256" key="1">
    <source>
        <dbReference type="ARBA" id="ARBA00007613"/>
    </source>
</evidence>
<keyword evidence="2" id="KW-0564">Palmitate</keyword>
<evidence type="ECO:0000313" key="3">
    <source>
        <dbReference type="EMBL" id="TFZ84227.1"/>
    </source>
</evidence>
<keyword evidence="2" id="KW-0472">Membrane</keyword>
<sequence>MDRLFPLLLLLSLAGCSLMPAYQRPAVAVPAHWAHTEIGDAGIADAWWTGFGSRVLDGWVEQALAANQDLAAAVARIDQARAAAVIAGAPRWPSLNASLAFTDADRSGSATISGSTQTGTRTTAQLSAAYELDLFGRVAATRAAAQSRIEASRYDLQALGLLTSAEVTQAALELAATLEQIRLAQANLDSAHAILAVLEARFEAGRASALERDQQRTVVANTEAALAAREQTASGLRNQLALLTGVAAPAFAPATIDWAVLRLPAVTPTVPAALLTRRPDLQRAEADLKAAGADIGAARAALYPNIQIGWDRAWTRSPSFTLTTLSASALAPLFRGGALRGEVARTEARRAELAAAYRQAVLTAFREVSDALAAQRQSALRSDALERAAAAARAAYGIARARFDAGAVDYADLLEAQRSLIAAEDAAVAARLERFSAAVSLYRTLGGGPAPLPAEG</sequence>
<dbReference type="AlphaFoldDB" id="A0A4Z0FEM2"/>
<dbReference type="PANTHER" id="PTHR30203:SF33">
    <property type="entry name" value="BLR4455 PROTEIN"/>
    <property type="match status" value="1"/>
</dbReference>
<keyword evidence="2" id="KW-0732">Signal</keyword>
<dbReference type="InterPro" id="IPR003423">
    <property type="entry name" value="OMP_efflux"/>
</dbReference>
<evidence type="ECO:0000256" key="2">
    <source>
        <dbReference type="RuleBase" id="RU362097"/>
    </source>
</evidence>
<reference evidence="3 4" key="1">
    <citation type="journal article" date="2019" name="ISME J.">
        <title>Candidatus Macondimonas diazotrophica, a novel gammaproteobacterial genus dominating crude-oil-contaminated coastal sediments.</title>
        <authorList>
            <person name="Karthikeyan S."/>
            <person name="Konstantinidis K."/>
        </authorList>
    </citation>
    <scope>NUCLEOTIDE SEQUENCE [LARGE SCALE GENOMIC DNA]</scope>
    <source>
        <strain evidence="3 4">KTK01</strain>
    </source>
</reference>
<dbReference type="Gene3D" id="1.20.1600.10">
    <property type="entry name" value="Outer membrane efflux proteins (OEP)"/>
    <property type="match status" value="1"/>
</dbReference>
<dbReference type="PANTHER" id="PTHR30203">
    <property type="entry name" value="OUTER MEMBRANE CATION EFFLUX PROTEIN"/>
    <property type="match status" value="1"/>
</dbReference>
<dbReference type="RefSeq" id="WP_135280587.1">
    <property type="nucleotide sequence ID" value="NZ_SRIO01000001.1"/>
</dbReference>
<feature type="signal peptide" evidence="2">
    <location>
        <begin position="1"/>
        <end position="21"/>
    </location>
</feature>
<dbReference type="OrthoDB" id="9770517at2"/>
<keyword evidence="2" id="KW-1134">Transmembrane beta strand</keyword>
<gene>
    <name evidence="3" type="ORF">E4680_01465</name>
</gene>
<dbReference type="GO" id="GO:0015562">
    <property type="term" value="F:efflux transmembrane transporter activity"/>
    <property type="evidence" value="ECO:0007669"/>
    <property type="project" value="InterPro"/>
</dbReference>
<dbReference type="InterPro" id="IPR010131">
    <property type="entry name" value="MdtP/NodT-like"/>
</dbReference>
<accession>A0A4Z0FEM2</accession>
<dbReference type="NCBIfam" id="TIGR01845">
    <property type="entry name" value="outer_NodT"/>
    <property type="match status" value="1"/>
</dbReference>
<comment type="subcellular location">
    <subcellularLocation>
        <location evidence="2">Cell outer membrane</location>
        <topology evidence="2">Lipid-anchor</topology>
    </subcellularLocation>
</comment>
<keyword evidence="4" id="KW-1185">Reference proteome</keyword>
<name>A0A4Z0FEM2_9GAMM</name>
<comment type="caution">
    <text evidence="3">The sequence shown here is derived from an EMBL/GenBank/DDBJ whole genome shotgun (WGS) entry which is preliminary data.</text>
</comment>
<comment type="similarity">
    <text evidence="1 2">Belongs to the outer membrane factor (OMF) (TC 1.B.17) family.</text>
</comment>
<keyword evidence="2" id="KW-0812">Transmembrane</keyword>
<organism evidence="3 4">
    <name type="scientific">Candidatus Macondimonas diazotrophica</name>
    <dbReference type="NCBI Taxonomy" id="2305248"/>
    <lineage>
        <taxon>Bacteria</taxon>
        <taxon>Pseudomonadati</taxon>
        <taxon>Pseudomonadota</taxon>
        <taxon>Gammaproteobacteria</taxon>
        <taxon>Chromatiales</taxon>
        <taxon>Ectothiorhodospiraceae</taxon>
        <taxon>Candidatus Macondimonas</taxon>
    </lineage>
</organism>